<sequence length="37" mass="4129">MKEKVRNFITRSVGRIHSLTPLHHHIAERAGVLPAVG</sequence>
<protein>
    <submittedName>
        <fullName evidence="1">Uncharacterized protein</fullName>
    </submittedName>
</protein>
<dbReference type="AlphaFoldDB" id="A0A127PKF4"/>
<organism evidence="1 2">
    <name type="scientific">Collimonas arenae</name>
    <dbReference type="NCBI Taxonomy" id="279058"/>
    <lineage>
        <taxon>Bacteria</taxon>
        <taxon>Pseudomonadati</taxon>
        <taxon>Pseudomonadota</taxon>
        <taxon>Betaproteobacteria</taxon>
        <taxon>Burkholderiales</taxon>
        <taxon>Oxalobacteraceae</taxon>
        <taxon>Collimonas</taxon>
    </lineage>
</organism>
<evidence type="ECO:0000313" key="2">
    <source>
        <dbReference type="Proteomes" id="UP000071778"/>
    </source>
</evidence>
<dbReference type="Proteomes" id="UP000071778">
    <property type="component" value="Chromosome"/>
</dbReference>
<evidence type="ECO:0000313" key="1">
    <source>
        <dbReference type="EMBL" id="AMP08110.1"/>
    </source>
</evidence>
<name>A0A127PKF4_9BURK</name>
<reference evidence="1 2" key="1">
    <citation type="submission" date="2015-11" db="EMBL/GenBank/DDBJ databases">
        <title>Exploring the genomic traits of fungus-feeding bacterial genus Collimonas.</title>
        <authorList>
            <person name="Song C."/>
            <person name="Schmidt R."/>
            <person name="de Jager V."/>
            <person name="Krzyzanowska D."/>
            <person name="Jongedijk E."/>
            <person name="Cankar K."/>
            <person name="Beekwilder J."/>
            <person name="van Veen A."/>
            <person name="de Boer W."/>
            <person name="van Veen J.A."/>
            <person name="Garbeva P."/>
        </authorList>
    </citation>
    <scope>NUCLEOTIDE SEQUENCE [LARGE SCALE GENOMIC DNA]</scope>
    <source>
        <strain evidence="1 2">Ter282</strain>
    </source>
</reference>
<dbReference type="PATRIC" id="fig|279058.17.peg.311"/>
<keyword evidence="2" id="KW-1185">Reference proteome</keyword>
<dbReference type="EMBL" id="CP013235">
    <property type="protein sequence ID" value="AMP08110.1"/>
    <property type="molecule type" value="Genomic_DNA"/>
</dbReference>
<accession>A0A127PKF4</accession>
<proteinExistence type="predicted"/>
<gene>
    <name evidence="1" type="ORF">CAter282_0288</name>
</gene>